<protein>
    <submittedName>
        <fullName evidence="1">Uncharacterized protein</fullName>
    </submittedName>
</protein>
<organism evidence="1">
    <name type="scientific">Streptomyces haneummycinicus</name>
    <dbReference type="NCBI Taxonomy" id="3074435"/>
    <lineage>
        <taxon>Bacteria</taxon>
        <taxon>Bacillati</taxon>
        <taxon>Actinomycetota</taxon>
        <taxon>Actinomycetes</taxon>
        <taxon>Kitasatosporales</taxon>
        <taxon>Streptomycetaceae</taxon>
        <taxon>Streptomyces</taxon>
    </lineage>
</organism>
<reference evidence="1" key="2">
    <citation type="submission" date="2024-07" db="EMBL/GenBank/DDBJ databases">
        <title>Streptomyces haneummycinica sp. nov., a new antibiotic-producing actinobacterium isolated from marine sediment.</title>
        <authorList>
            <person name="Uemura M."/>
            <person name="Hamada M."/>
            <person name="Hirano S."/>
            <person name="Kobayashi K."/>
            <person name="Ohshiro T."/>
            <person name="Kobayashi T."/>
            <person name="Terahara T."/>
        </authorList>
    </citation>
    <scope>NUCLEOTIDE SEQUENCE</scope>
    <source>
        <strain evidence="1">KM77-8</strain>
    </source>
</reference>
<evidence type="ECO:0000313" key="1">
    <source>
        <dbReference type="EMBL" id="BFO20170.1"/>
    </source>
</evidence>
<accession>A0AAT9HSD5</accession>
<proteinExistence type="predicted"/>
<dbReference type="AlphaFoldDB" id="A0AAT9HSD5"/>
<name>A0AAT9HSD5_9ACTN</name>
<reference evidence="1" key="1">
    <citation type="submission" date="2024-06" db="EMBL/GenBank/DDBJ databases">
        <authorList>
            <consortium name="consrtm"/>
            <person name="Uemura M."/>
            <person name="Terahara T."/>
        </authorList>
    </citation>
    <scope>NUCLEOTIDE SEQUENCE</scope>
    <source>
        <strain evidence="1">KM77-8</strain>
    </source>
</reference>
<dbReference type="EMBL" id="AP035768">
    <property type="protein sequence ID" value="BFO20170.1"/>
    <property type="molecule type" value="Genomic_DNA"/>
</dbReference>
<sequence length="74" mass="7971">MAERGPPYDPLRGAVGDRVREVRPAALDQPAGERAVHQAGPLPFEQAAQPVEIESGRVVGAHRRSYGQANSTRL</sequence>
<gene>
    <name evidence="1" type="ORF">SHKM778_65580</name>
</gene>